<feature type="domain" description="Flagellar hook protein FlgE/F/G-like D1" evidence="6">
    <location>
        <begin position="91"/>
        <end position="155"/>
    </location>
</feature>
<evidence type="ECO:0000259" key="5">
    <source>
        <dbReference type="Pfam" id="PF00460"/>
    </source>
</evidence>
<dbReference type="InterPro" id="IPR001444">
    <property type="entry name" value="Flag_bb_rod_N"/>
</dbReference>
<evidence type="ECO:0000313" key="8">
    <source>
        <dbReference type="Proteomes" id="UP000292958"/>
    </source>
</evidence>
<evidence type="ECO:0000256" key="1">
    <source>
        <dbReference type="ARBA" id="ARBA00004117"/>
    </source>
</evidence>
<dbReference type="PANTHER" id="PTHR30435:SF19">
    <property type="entry name" value="FLAGELLAR BASAL-BODY ROD PROTEIN FLGG"/>
    <property type="match status" value="1"/>
</dbReference>
<gene>
    <name evidence="7" type="ORF">BDD14_0814</name>
</gene>
<keyword evidence="7" id="KW-0966">Cell projection</keyword>
<dbReference type="NCBIfam" id="TIGR03506">
    <property type="entry name" value="FlgEFG_subfam"/>
    <property type="match status" value="1"/>
</dbReference>
<dbReference type="GO" id="GO:0009425">
    <property type="term" value="C:bacterial-type flagellum basal body"/>
    <property type="evidence" value="ECO:0007669"/>
    <property type="project" value="UniProtKB-SubCell"/>
</dbReference>
<accession>A0A4Q7YR77</accession>
<dbReference type="SUPFAM" id="SSF117143">
    <property type="entry name" value="Flagellar hook protein flgE"/>
    <property type="match status" value="1"/>
</dbReference>
<organism evidence="7 8">
    <name type="scientific">Edaphobacter modestus</name>
    <dbReference type="NCBI Taxonomy" id="388466"/>
    <lineage>
        <taxon>Bacteria</taxon>
        <taxon>Pseudomonadati</taxon>
        <taxon>Acidobacteriota</taxon>
        <taxon>Terriglobia</taxon>
        <taxon>Terriglobales</taxon>
        <taxon>Acidobacteriaceae</taxon>
        <taxon>Edaphobacter</taxon>
    </lineage>
</organism>
<protein>
    <submittedName>
        <fullName evidence="7">Flagellar basal-body rod protein FlgF/flagellar basal-body rod protein FlgG</fullName>
    </submittedName>
</protein>
<dbReference type="GO" id="GO:0071978">
    <property type="term" value="P:bacterial-type flagellum-dependent swarming motility"/>
    <property type="evidence" value="ECO:0007669"/>
    <property type="project" value="TreeGrafter"/>
</dbReference>
<keyword evidence="7" id="KW-0282">Flagellum</keyword>
<proteinExistence type="inferred from homology"/>
<comment type="subcellular location">
    <subcellularLocation>
        <location evidence="1 4">Bacterial flagellum basal body</location>
    </subcellularLocation>
</comment>
<reference evidence="7 8" key="1">
    <citation type="submission" date="2019-02" db="EMBL/GenBank/DDBJ databases">
        <title>Genomic Encyclopedia of Archaeal and Bacterial Type Strains, Phase II (KMG-II): from individual species to whole genera.</title>
        <authorList>
            <person name="Goeker M."/>
        </authorList>
    </citation>
    <scope>NUCLEOTIDE SEQUENCE [LARGE SCALE GENOMIC DNA]</scope>
    <source>
        <strain evidence="7 8">DSM 18101</strain>
    </source>
</reference>
<name>A0A4Q7YR77_9BACT</name>
<dbReference type="Pfam" id="PF22692">
    <property type="entry name" value="LlgE_F_G_D1"/>
    <property type="match status" value="1"/>
</dbReference>
<comment type="similarity">
    <text evidence="2 4">Belongs to the flagella basal body rod proteins family.</text>
</comment>
<evidence type="ECO:0000313" key="7">
    <source>
        <dbReference type="EMBL" id="RZU39431.1"/>
    </source>
</evidence>
<evidence type="ECO:0000256" key="3">
    <source>
        <dbReference type="ARBA" id="ARBA00023143"/>
    </source>
</evidence>
<dbReference type="InterPro" id="IPR053967">
    <property type="entry name" value="LlgE_F_G-like_D1"/>
</dbReference>
<keyword evidence="8" id="KW-1185">Reference proteome</keyword>
<dbReference type="Proteomes" id="UP000292958">
    <property type="component" value="Unassembled WGS sequence"/>
</dbReference>
<dbReference type="EMBL" id="SHKW01000001">
    <property type="protein sequence ID" value="RZU39431.1"/>
    <property type="molecule type" value="Genomic_DNA"/>
</dbReference>
<evidence type="ECO:0000256" key="4">
    <source>
        <dbReference type="RuleBase" id="RU362116"/>
    </source>
</evidence>
<keyword evidence="7" id="KW-0969">Cilium</keyword>
<comment type="caution">
    <text evidence="7">The sequence shown here is derived from an EMBL/GenBank/DDBJ whole genome shotgun (WGS) entry which is preliminary data.</text>
</comment>
<evidence type="ECO:0000259" key="6">
    <source>
        <dbReference type="Pfam" id="PF22692"/>
    </source>
</evidence>
<dbReference type="RefSeq" id="WP_130417640.1">
    <property type="nucleotide sequence ID" value="NZ_SHKW01000001.1"/>
</dbReference>
<dbReference type="AlphaFoldDB" id="A0A4Q7YR77"/>
<dbReference type="Pfam" id="PF00460">
    <property type="entry name" value="Flg_bb_rod"/>
    <property type="match status" value="1"/>
</dbReference>
<evidence type="ECO:0000256" key="2">
    <source>
        <dbReference type="ARBA" id="ARBA00009677"/>
    </source>
</evidence>
<dbReference type="OrthoDB" id="9804559at2"/>
<dbReference type="InterPro" id="IPR020013">
    <property type="entry name" value="Flagellar_FlgE/F/G"/>
</dbReference>
<keyword evidence="3 4" id="KW-0975">Bacterial flagellum</keyword>
<dbReference type="PANTHER" id="PTHR30435">
    <property type="entry name" value="FLAGELLAR PROTEIN"/>
    <property type="match status" value="1"/>
</dbReference>
<dbReference type="InterPro" id="IPR037925">
    <property type="entry name" value="FlgE/F/G-like"/>
</dbReference>
<feature type="domain" description="Flagellar basal body rod protein N-terminal" evidence="5">
    <location>
        <begin position="5"/>
        <end position="35"/>
    </location>
</feature>
<sequence length="251" mass="26309">MDSGLYAAYTGLMGRTQALDTAANNLSNAGTSGFRAQRDFFRGVLVDSLRPGSPADSQVGRTVNNFGILGGDALDLGQGQLATTGNPLDLAIQGNGFFAIQTAQGIRYTRDGAFRRSPAGVLETSTGEPVLDAKLQPITIPTGSVHISPDGSVSVSTPQGSAIAGRIAIFDFTNRYALTAEGASRFTANGEKPIAAEGDIEQGAIEGANQDAIHGSMQLVLVQRQAEMMQKALSVFNNEFDKTATEELPRV</sequence>